<feature type="transmembrane region" description="Helical" evidence="2">
    <location>
        <begin position="80"/>
        <end position="101"/>
    </location>
</feature>
<dbReference type="InterPro" id="IPR052710">
    <property type="entry name" value="CAAX_protease"/>
</dbReference>
<keyword evidence="2" id="KW-0812">Transmembrane</keyword>
<gene>
    <name evidence="4" type="ORF">FC83_GL002701</name>
</gene>
<evidence type="ECO:0000256" key="1">
    <source>
        <dbReference type="ARBA" id="ARBA00009067"/>
    </source>
</evidence>
<organism evidence="4 5">
    <name type="scientific">Agrilactobacillus composti DSM 18527 = JCM 14202</name>
    <dbReference type="NCBI Taxonomy" id="1423734"/>
    <lineage>
        <taxon>Bacteria</taxon>
        <taxon>Bacillati</taxon>
        <taxon>Bacillota</taxon>
        <taxon>Bacilli</taxon>
        <taxon>Lactobacillales</taxon>
        <taxon>Lactobacillaceae</taxon>
        <taxon>Agrilactobacillus</taxon>
    </lineage>
</organism>
<dbReference type="AlphaFoldDB" id="X0PNM2"/>
<dbReference type="eggNOG" id="COG1266">
    <property type="taxonomic scope" value="Bacteria"/>
</dbReference>
<keyword evidence="5" id="KW-1185">Reference proteome</keyword>
<dbReference type="Proteomes" id="UP000051236">
    <property type="component" value="Unassembled WGS sequence"/>
</dbReference>
<feature type="transmembrane region" description="Helical" evidence="2">
    <location>
        <begin position="183"/>
        <end position="199"/>
    </location>
</feature>
<feature type="domain" description="CAAX prenyl protease 2/Lysostaphin resistance protein A-like" evidence="3">
    <location>
        <begin position="130"/>
        <end position="216"/>
    </location>
</feature>
<comment type="similarity">
    <text evidence="1">Belongs to the UPF0177 family.</text>
</comment>
<protein>
    <recommendedName>
        <fullName evidence="3">CAAX prenyl protease 2/Lysostaphin resistance protein A-like domain-containing protein</fullName>
    </recommendedName>
</protein>
<feature type="transmembrane region" description="Helical" evidence="2">
    <location>
        <begin position="44"/>
        <end position="64"/>
    </location>
</feature>
<name>X0PNM2_9LACO</name>
<dbReference type="PANTHER" id="PTHR36435">
    <property type="entry name" value="SLR1288 PROTEIN"/>
    <property type="match status" value="1"/>
</dbReference>
<evidence type="ECO:0000256" key="2">
    <source>
        <dbReference type="SAM" id="Phobius"/>
    </source>
</evidence>
<sequence length="225" mass="25651">MQTPQQPYTDGPWIKLGKFIGLFFLLMVPQLVLFLPMNSKVSPAIYWPLFAGAYLVAYIIYLYYFRHYRKPGPQPLNKQAWLTIVFGFLAMKVATLVLYPLNQLVGHEAVTKNDQVIYQLMGNSNRNVVVMTVMMGVFFAPLAEELLFRGVLMNFFFKNRFWPGILISAVAFGLAHANNTWTGALTYIALGGILAFIYKKTNNLKITIIIHFLNNFPLLLLLFLG</sequence>
<dbReference type="EMBL" id="AZGA01000046">
    <property type="protein sequence ID" value="KRM33648.1"/>
    <property type="molecule type" value="Genomic_DNA"/>
</dbReference>
<keyword evidence="2" id="KW-1133">Transmembrane helix</keyword>
<dbReference type="OrthoDB" id="8607342at2"/>
<feature type="transmembrane region" description="Helical" evidence="2">
    <location>
        <begin position="20"/>
        <end position="38"/>
    </location>
</feature>
<dbReference type="Pfam" id="PF02517">
    <property type="entry name" value="Rce1-like"/>
    <property type="match status" value="1"/>
</dbReference>
<dbReference type="GO" id="GO:0004175">
    <property type="term" value="F:endopeptidase activity"/>
    <property type="evidence" value="ECO:0007669"/>
    <property type="project" value="UniProtKB-ARBA"/>
</dbReference>
<dbReference type="PANTHER" id="PTHR36435:SF1">
    <property type="entry name" value="CAAX AMINO TERMINAL PROTEASE FAMILY PROTEIN"/>
    <property type="match status" value="1"/>
</dbReference>
<keyword evidence="2" id="KW-0472">Membrane</keyword>
<dbReference type="PATRIC" id="fig|1423734.3.peg.2741"/>
<dbReference type="InterPro" id="IPR003675">
    <property type="entry name" value="Rce1/LyrA-like_dom"/>
</dbReference>
<evidence type="ECO:0000259" key="3">
    <source>
        <dbReference type="Pfam" id="PF02517"/>
    </source>
</evidence>
<proteinExistence type="inferred from homology"/>
<feature type="transmembrane region" description="Helical" evidence="2">
    <location>
        <begin position="160"/>
        <end position="177"/>
    </location>
</feature>
<reference evidence="4 5" key="1">
    <citation type="journal article" date="2015" name="Genome Announc.">
        <title>Expanding the biotechnology potential of lactobacilli through comparative genomics of 213 strains and associated genera.</title>
        <authorList>
            <person name="Sun Z."/>
            <person name="Harris H.M."/>
            <person name="McCann A."/>
            <person name="Guo C."/>
            <person name="Argimon S."/>
            <person name="Zhang W."/>
            <person name="Yang X."/>
            <person name="Jeffery I.B."/>
            <person name="Cooney J.C."/>
            <person name="Kagawa T.F."/>
            <person name="Liu W."/>
            <person name="Song Y."/>
            <person name="Salvetti E."/>
            <person name="Wrobel A."/>
            <person name="Rasinkangas P."/>
            <person name="Parkhill J."/>
            <person name="Rea M.C."/>
            <person name="O'Sullivan O."/>
            <person name="Ritari J."/>
            <person name="Douillard F.P."/>
            <person name="Paul Ross R."/>
            <person name="Yang R."/>
            <person name="Briner A.E."/>
            <person name="Felis G.E."/>
            <person name="de Vos W.M."/>
            <person name="Barrangou R."/>
            <person name="Klaenhammer T.R."/>
            <person name="Caufield P.W."/>
            <person name="Cui Y."/>
            <person name="Zhang H."/>
            <person name="O'Toole P.W."/>
        </authorList>
    </citation>
    <scope>NUCLEOTIDE SEQUENCE [LARGE SCALE GENOMIC DNA]</scope>
    <source>
        <strain evidence="4 5">DSM 18527</strain>
    </source>
</reference>
<comment type="caution">
    <text evidence="4">The sequence shown here is derived from an EMBL/GenBank/DDBJ whole genome shotgun (WGS) entry which is preliminary data.</text>
</comment>
<evidence type="ECO:0000313" key="5">
    <source>
        <dbReference type="Proteomes" id="UP000051236"/>
    </source>
</evidence>
<feature type="transmembrane region" description="Helical" evidence="2">
    <location>
        <begin position="206"/>
        <end position="224"/>
    </location>
</feature>
<dbReference type="GO" id="GO:0080120">
    <property type="term" value="P:CAAX-box protein maturation"/>
    <property type="evidence" value="ECO:0007669"/>
    <property type="project" value="UniProtKB-ARBA"/>
</dbReference>
<evidence type="ECO:0000313" key="4">
    <source>
        <dbReference type="EMBL" id="KRM33648.1"/>
    </source>
</evidence>
<feature type="transmembrane region" description="Helical" evidence="2">
    <location>
        <begin position="128"/>
        <end position="148"/>
    </location>
</feature>
<dbReference type="RefSeq" id="WP_052004530.1">
    <property type="nucleotide sequence ID" value="NZ_AZGA01000046.1"/>
</dbReference>
<accession>X0PNM2</accession>